<sequence>MSYQYLSEEQRDRYRRFLTDPSPENLEQFFYLDADALAEVAKKRGPHNRLGWGLQWGTARMLGTFLADAVGDVPHVAVDYVAEQLGVADPSCIKHYAERLPTQHEHAREIRGLLGLREFAEAEAETELRVFVASRAAQTRDSRRELFDRAVVWLIENRVLLPGITTLAPLVTNVRAEQLAAVNEHLVQQTPVEMRRELLETMVVPIGKKVSPLEWMRTAVALLSGTGMKEALNRSVAVWAFSAGAWMWAGSFR</sequence>
<evidence type="ECO:0000313" key="3">
    <source>
        <dbReference type="Proteomes" id="UP001500630"/>
    </source>
</evidence>
<dbReference type="Pfam" id="PF13700">
    <property type="entry name" value="DUF4158"/>
    <property type="match status" value="1"/>
</dbReference>
<evidence type="ECO:0000313" key="2">
    <source>
        <dbReference type="EMBL" id="GAA3603826.1"/>
    </source>
</evidence>
<dbReference type="RefSeq" id="WP_345573969.1">
    <property type="nucleotide sequence ID" value="NZ_BAABDQ010000039.1"/>
</dbReference>
<comment type="caution">
    <text evidence="2">The sequence shown here is derived from an EMBL/GenBank/DDBJ whole genome shotgun (WGS) entry which is preliminary data.</text>
</comment>
<dbReference type="EMBL" id="BAABDQ010000039">
    <property type="protein sequence ID" value="GAA3603826.1"/>
    <property type="molecule type" value="Genomic_DNA"/>
</dbReference>
<organism evidence="2 3">
    <name type="scientific">Nonomuraea rosea</name>
    <dbReference type="NCBI Taxonomy" id="638574"/>
    <lineage>
        <taxon>Bacteria</taxon>
        <taxon>Bacillati</taxon>
        <taxon>Actinomycetota</taxon>
        <taxon>Actinomycetes</taxon>
        <taxon>Streptosporangiales</taxon>
        <taxon>Streptosporangiaceae</taxon>
        <taxon>Nonomuraea</taxon>
    </lineage>
</organism>
<accession>A0ABP6ZB15</accession>
<dbReference type="Proteomes" id="UP001500630">
    <property type="component" value="Unassembled WGS sequence"/>
</dbReference>
<evidence type="ECO:0000259" key="1">
    <source>
        <dbReference type="Pfam" id="PF13700"/>
    </source>
</evidence>
<dbReference type="InterPro" id="IPR025296">
    <property type="entry name" value="DUF4158"/>
</dbReference>
<protein>
    <recommendedName>
        <fullName evidence="1">DUF4158 domain-containing protein</fullName>
    </recommendedName>
</protein>
<name>A0ABP6ZB15_9ACTN</name>
<gene>
    <name evidence="2" type="ORF">GCM10022419_105480</name>
</gene>
<keyword evidence="3" id="KW-1185">Reference proteome</keyword>
<feature type="domain" description="DUF4158" evidence="1">
    <location>
        <begin position="6"/>
        <end position="173"/>
    </location>
</feature>
<proteinExistence type="predicted"/>
<reference evidence="3" key="1">
    <citation type="journal article" date="2019" name="Int. J. Syst. Evol. Microbiol.">
        <title>The Global Catalogue of Microorganisms (GCM) 10K type strain sequencing project: providing services to taxonomists for standard genome sequencing and annotation.</title>
        <authorList>
            <consortium name="The Broad Institute Genomics Platform"/>
            <consortium name="The Broad Institute Genome Sequencing Center for Infectious Disease"/>
            <person name="Wu L."/>
            <person name="Ma J."/>
        </authorList>
    </citation>
    <scope>NUCLEOTIDE SEQUENCE [LARGE SCALE GENOMIC DNA]</scope>
    <source>
        <strain evidence="3">JCM 17326</strain>
    </source>
</reference>